<accession>A0ABR3LTH7</accession>
<dbReference type="Proteomes" id="UP001558613">
    <property type="component" value="Unassembled WGS sequence"/>
</dbReference>
<gene>
    <name evidence="1" type="ORF">QQF64_011753</name>
</gene>
<evidence type="ECO:0000313" key="1">
    <source>
        <dbReference type="EMBL" id="KAL1256208.1"/>
    </source>
</evidence>
<evidence type="ECO:0000313" key="2">
    <source>
        <dbReference type="Proteomes" id="UP001558613"/>
    </source>
</evidence>
<keyword evidence="2" id="KW-1185">Reference proteome</keyword>
<proteinExistence type="predicted"/>
<protein>
    <submittedName>
        <fullName evidence="1">Uncharacterized protein</fullName>
    </submittedName>
</protein>
<organism evidence="1 2">
    <name type="scientific">Cirrhinus molitorella</name>
    <name type="common">mud carp</name>
    <dbReference type="NCBI Taxonomy" id="172907"/>
    <lineage>
        <taxon>Eukaryota</taxon>
        <taxon>Metazoa</taxon>
        <taxon>Chordata</taxon>
        <taxon>Craniata</taxon>
        <taxon>Vertebrata</taxon>
        <taxon>Euteleostomi</taxon>
        <taxon>Actinopterygii</taxon>
        <taxon>Neopterygii</taxon>
        <taxon>Teleostei</taxon>
        <taxon>Ostariophysi</taxon>
        <taxon>Cypriniformes</taxon>
        <taxon>Cyprinidae</taxon>
        <taxon>Labeoninae</taxon>
        <taxon>Labeonini</taxon>
        <taxon>Cirrhinus</taxon>
    </lineage>
</organism>
<dbReference type="EMBL" id="JAYMGO010000018">
    <property type="protein sequence ID" value="KAL1256208.1"/>
    <property type="molecule type" value="Genomic_DNA"/>
</dbReference>
<name>A0ABR3LTH7_9TELE</name>
<sequence length="88" mass="10278">MSVLPHHYRSGHPLTVSVDSLLTSPYRILPFGYFSHFFDTFAWITDLKMHSQLLDEFIHGYPSVKWRIVLIATAVSWSRLIIEKESSR</sequence>
<reference evidence="1 2" key="1">
    <citation type="submission" date="2023-09" db="EMBL/GenBank/DDBJ databases">
        <authorList>
            <person name="Wang M."/>
        </authorList>
    </citation>
    <scope>NUCLEOTIDE SEQUENCE [LARGE SCALE GENOMIC DNA]</scope>
    <source>
        <strain evidence="1">GT-2023</strain>
        <tissue evidence="1">Liver</tissue>
    </source>
</reference>
<comment type="caution">
    <text evidence="1">The sequence shown here is derived from an EMBL/GenBank/DDBJ whole genome shotgun (WGS) entry which is preliminary data.</text>
</comment>